<keyword evidence="1 2" id="KW-0479">Metal-binding</keyword>
<gene>
    <name evidence="4" type="ORF">NCCP1664_15520</name>
</gene>
<dbReference type="SUPFAM" id="SSF89562">
    <property type="entry name" value="RraA-like"/>
    <property type="match status" value="1"/>
</dbReference>
<reference evidence="4 5" key="1">
    <citation type="submission" date="2019-09" db="EMBL/GenBank/DDBJ databases">
        <title>Arthrobacter zafarii sp. nov., a moderately thermotolerant and halotolerant actinobacterium isolated from Cholistan desert soil of Pakistan.</title>
        <authorList>
            <person name="Amin A."/>
            <person name="Ahmed I."/>
            <person name="Khalid N."/>
            <person name="Schumann P."/>
            <person name="Busse H.J."/>
            <person name="Khan I.U."/>
            <person name="Li S."/>
            <person name="Li W.J."/>
        </authorList>
    </citation>
    <scope>NUCLEOTIDE SEQUENCE [LARGE SCALE GENOMIC DNA]</scope>
    <source>
        <strain evidence="4 5">NCCP-1664</strain>
    </source>
</reference>
<dbReference type="InterPro" id="IPR036663">
    <property type="entry name" value="Fumarylacetoacetase_C_sf"/>
</dbReference>
<dbReference type="PANTHER" id="PTHR11820">
    <property type="entry name" value="ACYLPYRUVASE"/>
    <property type="match status" value="1"/>
</dbReference>
<keyword evidence="2" id="KW-0460">Magnesium</keyword>
<comment type="caution">
    <text evidence="4">The sequence shown here is derived from an EMBL/GenBank/DDBJ whole genome shotgun (WGS) entry which is preliminary data.</text>
</comment>
<proteinExistence type="predicted"/>
<evidence type="ECO:0000256" key="1">
    <source>
        <dbReference type="ARBA" id="ARBA00022723"/>
    </source>
</evidence>
<dbReference type="InterPro" id="IPR005493">
    <property type="entry name" value="RraA/RraA-like"/>
</dbReference>
<dbReference type="GO" id="GO:0046872">
    <property type="term" value="F:metal ion binding"/>
    <property type="evidence" value="ECO:0007669"/>
    <property type="project" value="UniProtKB-KW"/>
</dbReference>
<dbReference type="AlphaFoldDB" id="A0A5A7NR79"/>
<feature type="binding site" evidence="2">
    <location>
        <position position="399"/>
    </location>
    <ligand>
        <name>substrate</name>
    </ligand>
</feature>
<accession>A0A5A7NR79</accession>
<name>A0A5A7NR79_9MICC</name>
<dbReference type="EMBL" id="BKDJ01000006">
    <property type="protein sequence ID" value="GER23056.1"/>
    <property type="molecule type" value="Genomic_DNA"/>
</dbReference>
<protein>
    <recommendedName>
        <fullName evidence="3">Fumarylacetoacetase-like C-terminal domain-containing protein</fullName>
    </recommendedName>
</protein>
<evidence type="ECO:0000313" key="4">
    <source>
        <dbReference type="EMBL" id="GER23056.1"/>
    </source>
</evidence>
<feature type="binding site" evidence="2">
    <location>
        <position position="400"/>
    </location>
    <ligand>
        <name>Mg(2+)</name>
        <dbReference type="ChEBI" id="CHEBI:18420"/>
    </ligand>
</feature>
<dbReference type="Gene3D" id="3.50.30.40">
    <property type="entry name" value="Ribonuclease E inhibitor RraA/RraA-like"/>
    <property type="match status" value="1"/>
</dbReference>
<comment type="cofactor">
    <cofactor evidence="2">
        <name>Mg(2+)</name>
        <dbReference type="ChEBI" id="CHEBI:18420"/>
    </cofactor>
</comment>
<evidence type="ECO:0000256" key="2">
    <source>
        <dbReference type="PIRSR" id="PIRSR605493-1"/>
    </source>
</evidence>
<evidence type="ECO:0000259" key="3">
    <source>
        <dbReference type="Pfam" id="PF01557"/>
    </source>
</evidence>
<evidence type="ECO:0000313" key="5">
    <source>
        <dbReference type="Proteomes" id="UP000325307"/>
    </source>
</evidence>
<keyword evidence="5" id="KW-1185">Reference proteome</keyword>
<dbReference type="CDD" id="cd16841">
    <property type="entry name" value="RraA_family"/>
    <property type="match status" value="1"/>
</dbReference>
<feature type="binding site" evidence="2">
    <location>
        <begin position="377"/>
        <end position="380"/>
    </location>
    <ligand>
        <name>substrate</name>
    </ligand>
</feature>
<sequence length="512" mass="54057">MAQEASQTQQVQTQQAPQGELQVRPVDQAVLDGVGKVLAVHLSYRSRAEQRGRVPANPSYFMKAASSLSLSGTPVERPAGTELLAFEGEIALVIGTAARRVSLEDAWDHVGWVTASNDLGVYDMKYADKGSNIRSKSGDGFTPFGPGLIPASAVDPQGLRVRTWVNGELAQDDTTNDLLFPFAQIVADLSQLMTLHPGDVILTGTPAGSSVVVPGDTVEVEVDFPSAGLTSGRLSTPVVQGTESFSDFGNLPRITEADRIDAFGSEEAAGVVPPITGKSALTADVKAKLLSVATATISGALRKRGLNNVSIDGLQATKGTQKVIGTARTLRYVPNREDLFASHGGGYNAQKRIIDTVGPGEILVMEARGEKGSATLGDILALRAQVRGAEAIITDGGVRDLSAVTELDIPTFHNGAHPAVLGRKHVPWDTDVTIGCGGTTIQPGDVIVADADGILVIPPAIVAEVADEVVEQERQDTFVFRMVQEGHKVDGLFPMNAEWKARYNEWVAGGAK</sequence>
<dbReference type="NCBIfam" id="NF009399">
    <property type="entry name" value="PRK12764.1"/>
    <property type="match status" value="1"/>
</dbReference>
<dbReference type="PANTHER" id="PTHR11820:SF112">
    <property type="entry name" value="FUMARYLACETOACETATE HYDROLASE FAMILY PROTEIN (AFU_ORTHOLOGUE AFUA_1G02370)-RELATED"/>
    <property type="match status" value="1"/>
</dbReference>
<dbReference type="SUPFAM" id="SSF56529">
    <property type="entry name" value="FAH"/>
    <property type="match status" value="1"/>
</dbReference>
<dbReference type="InterPro" id="IPR011234">
    <property type="entry name" value="Fumarylacetoacetase-like_C"/>
</dbReference>
<organism evidence="4 5">
    <name type="scientific">Zafaria cholistanensis</name>
    <dbReference type="NCBI Taxonomy" id="1682741"/>
    <lineage>
        <taxon>Bacteria</taxon>
        <taxon>Bacillati</taxon>
        <taxon>Actinomycetota</taxon>
        <taxon>Actinomycetes</taxon>
        <taxon>Micrococcales</taxon>
        <taxon>Micrococcaceae</taxon>
        <taxon>Zafaria</taxon>
    </lineage>
</organism>
<dbReference type="Pfam" id="PF01557">
    <property type="entry name" value="FAA_hydrolase"/>
    <property type="match status" value="1"/>
</dbReference>
<dbReference type="InterPro" id="IPR036704">
    <property type="entry name" value="RraA/RraA-like_sf"/>
</dbReference>
<feature type="domain" description="Fumarylacetoacetase-like C-terminal" evidence="3">
    <location>
        <begin position="37"/>
        <end position="227"/>
    </location>
</feature>
<dbReference type="GO" id="GO:0003824">
    <property type="term" value="F:catalytic activity"/>
    <property type="evidence" value="ECO:0007669"/>
    <property type="project" value="InterPro"/>
</dbReference>
<dbReference type="Proteomes" id="UP000325307">
    <property type="component" value="Unassembled WGS sequence"/>
</dbReference>
<dbReference type="Gene3D" id="3.90.850.10">
    <property type="entry name" value="Fumarylacetoacetase-like, C-terminal domain"/>
    <property type="match status" value="1"/>
</dbReference>
<dbReference type="NCBIfam" id="NF006093">
    <property type="entry name" value="PRK08245.1"/>
    <property type="match status" value="1"/>
</dbReference>
<dbReference type="Pfam" id="PF03737">
    <property type="entry name" value="RraA-like"/>
    <property type="match status" value="1"/>
</dbReference>